<feature type="region of interest" description="Disordered" evidence="1">
    <location>
        <begin position="92"/>
        <end position="160"/>
    </location>
</feature>
<feature type="compositionally biased region" description="Gly residues" evidence="1">
    <location>
        <begin position="183"/>
        <end position="226"/>
    </location>
</feature>
<proteinExistence type="predicted"/>
<feature type="region of interest" description="Disordered" evidence="1">
    <location>
        <begin position="21"/>
        <end position="76"/>
    </location>
</feature>
<dbReference type="PROSITE" id="PS51257">
    <property type="entry name" value="PROKAR_LIPOPROTEIN"/>
    <property type="match status" value="1"/>
</dbReference>
<reference evidence="2 3" key="1">
    <citation type="journal article" date="2019" name="Int. J. Syst. Evol. Microbiol.">
        <title>The Global Catalogue of Microorganisms (GCM) 10K type strain sequencing project: providing services to taxonomists for standard genome sequencing and annotation.</title>
        <authorList>
            <consortium name="The Broad Institute Genomics Platform"/>
            <consortium name="The Broad Institute Genome Sequencing Center for Infectious Disease"/>
            <person name="Wu L."/>
            <person name="Ma J."/>
        </authorList>
    </citation>
    <scope>NUCLEOTIDE SEQUENCE [LARGE SCALE GENOMIC DNA]</scope>
    <source>
        <strain evidence="2 3">DT72</strain>
    </source>
</reference>
<organism evidence="2 3">
    <name type="scientific">Halorussus caseinilyticus</name>
    <dbReference type="NCBI Taxonomy" id="3034025"/>
    <lineage>
        <taxon>Archaea</taxon>
        <taxon>Methanobacteriati</taxon>
        <taxon>Methanobacteriota</taxon>
        <taxon>Stenosarchaea group</taxon>
        <taxon>Halobacteria</taxon>
        <taxon>Halobacteriales</taxon>
        <taxon>Haladaptataceae</taxon>
        <taxon>Halorussus</taxon>
    </lineage>
</organism>
<gene>
    <name evidence="2" type="ORF">ACFQJ6_20950</name>
</gene>
<dbReference type="EMBL" id="JBHSZH010000005">
    <property type="protein sequence ID" value="MFC7082186.1"/>
    <property type="molecule type" value="Genomic_DNA"/>
</dbReference>
<keyword evidence="3" id="KW-1185">Reference proteome</keyword>
<evidence type="ECO:0000313" key="3">
    <source>
        <dbReference type="Proteomes" id="UP001596407"/>
    </source>
</evidence>
<dbReference type="RefSeq" id="WP_276279835.1">
    <property type="nucleotide sequence ID" value="NZ_CP119809.1"/>
</dbReference>
<dbReference type="Proteomes" id="UP001596407">
    <property type="component" value="Unassembled WGS sequence"/>
</dbReference>
<sequence>MQRRQVLQTSVATLGAAVGLAGCLSGSSDDPQTRRPDDRSEPADDSESAENVPEDHDADDAAETPTDLTAPPRESAVFAAVEASGTRLLVTFESNPVVESRADLAGTTTPAGSETATNATANATATNATATTENATATATTATTTTNATATATRTETSSSALGLLGDSLAGLVPVGTAAGRSPGRGGGGRSGGGRSGSGRSGRSGGSKSGSGRSGRSGGSKSGSGGSRKPDPGKRGSGASPSRGRNGRYKWRGGAYAAWHDRHAHEVREYAAVVADCGVGYLGDVDATEDALPGARAVEWDRRCDGDHAEMTFEPSGPGWYRVGARLRSGAGDHDFGWEAVDVRLRDGDDGLVVDSQWKVSPRL</sequence>
<comment type="caution">
    <text evidence="2">The sequence shown here is derived from an EMBL/GenBank/DDBJ whole genome shotgun (WGS) entry which is preliminary data.</text>
</comment>
<name>A0ABD5WNW2_9EURY</name>
<protein>
    <submittedName>
        <fullName evidence="2">Uncharacterized protein</fullName>
    </submittedName>
</protein>
<evidence type="ECO:0000256" key="1">
    <source>
        <dbReference type="SAM" id="MobiDB-lite"/>
    </source>
</evidence>
<dbReference type="GeneID" id="79304424"/>
<feature type="compositionally biased region" description="Low complexity" evidence="1">
    <location>
        <begin position="114"/>
        <end position="160"/>
    </location>
</feature>
<feature type="compositionally biased region" description="Basic and acidic residues" evidence="1">
    <location>
        <begin position="31"/>
        <end position="42"/>
    </location>
</feature>
<evidence type="ECO:0000313" key="2">
    <source>
        <dbReference type="EMBL" id="MFC7082186.1"/>
    </source>
</evidence>
<dbReference type="AlphaFoldDB" id="A0ABD5WNW2"/>
<accession>A0ABD5WNW2</accession>
<feature type="region of interest" description="Disordered" evidence="1">
    <location>
        <begin position="174"/>
        <end position="247"/>
    </location>
</feature>